<proteinExistence type="predicted"/>
<accession>A0A417YXD7</accession>
<name>A0A417YXD7_9BACI</name>
<evidence type="ECO:0000313" key="1">
    <source>
        <dbReference type="EMBL" id="RHW42160.1"/>
    </source>
</evidence>
<protein>
    <submittedName>
        <fullName evidence="1">Uncharacterized protein</fullName>
    </submittedName>
</protein>
<dbReference type="Proteomes" id="UP000284416">
    <property type="component" value="Unassembled WGS sequence"/>
</dbReference>
<gene>
    <name evidence="1" type="ORF">D1B31_05865</name>
</gene>
<keyword evidence="2" id="KW-1185">Reference proteome</keyword>
<comment type="caution">
    <text evidence="1">The sequence shown here is derived from an EMBL/GenBank/DDBJ whole genome shotgun (WGS) entry which is preliminary data.</text>
</comment>
<dbReference type="AlphaFoldDB" id="A0A417YXD7"/>
<evidence type="ECO:0000313" key="2">
    <source>
        <dbReference type="Proteomes" id="UP000284416"/>
    </source>
</evidence>
<reference evidence="1 2" key="1">
    <citation type="journal article" date="2017" name="Int. J. Syst. Evol. Microbiol.">
        <title>Bacillus notoginsengisoli sp. nov., a novel bacterium isolated from the rhizosphere of Panax notoginseng.</title>
        <authorList>
            <person name="Zhang M.Y."/>
            <person name="Cheng J."/>
            <person name="Cai Y."/>
            <person name="Zhang T.Y."/>
            <person name="Wu Y.Y."/>
            <person name="Manikprabhu D."/>
            <person name="Li W.J."/>
            <person name="Zhang Y.X."/>
        </authorList>
    </citation>
    <scope>NUCLEOTIDE SEQUENCE [LARGE SCALE GENOMIC DNA]</scope>
    <source>
        <strain evidence="1 2">JCM 30743</strain>
    </source>
</reference>
<dbReference type="EMBL" id="QWEG01000003">
    <property type="protein sequence ID" value="RHW42160.1"/>
    <property type="molecule type" value="Genomic_DNA"/>
</dbReference>
<dbReference type="OrthoDB" id="2837729at2"/>
<dbReference type="RefSeq" id="WP_118919815.1">
    <property type="nucleotide sequence ID" value="NZ_QWEG01000003.1"/>
</dbReference>
<organism evidence="1 2">
    <name type="scientific">Neobacillus notoginsengisoli</name>
    <dbReference type="NCBI Taxonomy" id="1578198"/>
    <lineage>
        <taxon>Bacteria</taxon>
        <taxon>Bacillati</taxon>
        <taxon>Bacillota</taxon>
        <taxon>Bacilli</taxon>
        <taxon>Bacillales</taxon>
        <taxon>Bacillaceae</taxon>
        <taxon>Neobacillus</taxon>
    </lineage>
</organism>
<sequence length="221" mass="26267">MTTDTKFPFYDHVLGLLHPYLPMIVNDMSSQIMELDLEAEDDWEVYDDIGETVYETSTDEEYSEEDYLANDEADFLNISISFERGFFPDRDGNNRLDSEEYDFEVIIKPFFTTKPYILLGLHNNHTKRFFAEVREFDDFQPIDIMERFSMLIQALFKDEPLYNKVFMMTSMAQLAIRELIVFDEPTYINGRDGNIQYVSSPYFELDNPPFHEFLIKQRHTK</sequence>